<dbReference type="AlphaFoldDB" id="A0A813K3D6"/>
<accession>A0A813K3D6</accession>
<sequence>MALAARVFHSEGDTLLGFASGVFFCWWLLLLLLFVVVCCFLVVLVVCHFSPHAIARFAVGHGQHVQVLKHVGAALFGARTWRTRLAASEDAEAASEEEEGEEEEGEDAVSNESQGEKKQYKPRVGLTPALFPELGVADNSDPKKMAGLIAAIFRGDSKLHPGEHRAVDLILKKPDARGKLIYILSYLPKGQNISSQVLPRNRARQARVRVIKNFPVAVPETPDSEVLVAASTDPKKLMRSLEKRLVGAQVANNQTLVQMQMQGDRAASQAMLALESLYFDTWREVTFMPHFLRNLGFA</sequence>
<keyword evidence="2" id="KW-0812">Transmembrane</keyword>
<comment type="caution">
    <text evidence="3">The sequence shown here is derived from an EMBL/GenBank/DDBJ whole genome shotgun (WGS) entry which is preliminary data.</text>
</comment>
<feature type="compositionally biased region" description="Acidic residues" evidence="1">
    <location>
        <begin position="89"/>
        <end position="109"/>
    </location>
</feature>
<name>A0A813K3D6_POLGL</name>
<dbReference type="EMBL" id="CAJNNW010028404">
    <property type="protein sequence ID" value="CAE8695939.1"/>
    <property type="molecule type" value="Genomic_DNA"/>
</dbReference>
<dbReference type="Proteomes" id="UP000626109">
    <property type="component" value="Unassembled WGS sequence"/>
</dbReference>
<evidence type="ECO:0000256" key="2">
    <source>
        <dbReference type="SAM" id="Phobius"/>
    </source>
</evidence>
<evidence type="ECO:0000313" key="3">
    <source>
        <dbReference type="EMBL" id="CAE8695939.1"/>
    </source>
</evidence>
<proteinExistence type="predicted"/>
<evidence type="ECO:0000313" key="4">
    <source>
        <dbReference type="Proteomes" id="UP000626109"/>
    </source>
</evidence>
<evidence type="ECO:0000256" key="1">
    <source>
        <dbReference type="SAM" id="MobiDB-lite"/>
    </source>
</evidence>
<feature type="region of interest" description="Disordered" evidence="1">
    <location>
        <begin position="89"/>
        <end position="119"/>
    </location>
</feature>
<reference evidence="3" key="1">
    <citation type="submission" date="2021-02" db="EMBL/GenBank/DDBJ databases">
        <authorList>
            <person name="Dougan E. K."/>
            <person name="Rhodes N."/>
            <person name="Thang M."/>
            <person name="Chan C."/>
        </authorList>
    </citation>
    <scope>NUCLEOTIDE SEQUENCE</scope>
</reference>
<gene>
    <name evidence="3" type="ORF">PGLA2088_LOCUS29611</name>
</gene>
<protein>
    <submittedName>
        <fullName evidence="3">Uncharacterized protein</fullName>
    </submittedName>
</protein>
<keyword evidence="2" id="KW-1133">Transmembrane helix</keyword>
<organism evidence="3 4">
    <name type="scientific">Polarella glacialis</name>
    <name type="common">Dinoflagellate</name>
    <dbReference type="NCBI Taxonomy" id="89957"/>
    <lineage>
        <taxon>Eukaryota</taxon>
        <taxon>Sar</taxon>
        <taxon>Alveolata</taxon>
        <taxon>Dinophyceae</taxon>
        <taxon>Suessiales</taxon>
        <taxon>Suessiaceae</taxon>
        <taxon>Polarella</taxon>
    </lineage>
</organism>
<keyword evidence="2" id="KW-0472">Membrane</keyword>
<feature type="transmembrane region" description="Helical" evidence="2">
    <location>
        <begin position="20"/>
        <end position="47"/>
    </location>
</feature>